<feature type="compositionally biased region" description="Basic and acidic residues" evidence="1">
    <location>
        <begin position="65"/>
        <end position="79"/>
    </location>
</feature>
<name>A0A165UZ92_9AGAM</name>
<dbReference type="AlphaFoldDB" id="A0A165UZ92"/>
<protein>
    <submittedName>
        <fullName evidence="2">Uncharacterized protein</fullName>
    </submittedName>
</protein>
<dbReference type="InParanoid" id="A0A165UZ92"/>
<proteinExistence type="predicted"/>
<feature type="region of interest" description="Disordered" evidence="1">
    <location>
        <begin position="49"/>
        <end position="104"/>
    </location>
</feature>
<evidence type="ECO:0000313" key="2">
    <source>
        <dbReference type="EMBL" id="KZT28917.1"/>
    </source>
</evidence>
<gene>
    <name evidence="2" type="ORF">NEOLEDRAFT_1175264</name>
</gene>
<organism evidence="2 3">
    <name type="scientific">Neolentinus lepideus HHB14362 ss-1</name>
    <dbReference type="NCBI Taxonomy" id="1314782"/>
    <lineage>
        <taxon>Eukaryota</taxon>
        <taxon>Fungi</taxon>
        <taxon>Dikarya</taxon>
        <taxon>Basidiomycota</taxon>
        <taxon>Agaricomycotina</taxon>
        <taxon>Agaricomycetes</taxon>
        <taxon>Gloeophyllales</taxon>
        <taxon>Gloeophyllaceae</taxon>
        <taxon>Neolentinus</taxon>
    </lineage>
</organism>
<evidence type="ECO:0000313" key="3">
    <source>
        <dbReference type="Proteomes" id="UP000076761"/>
    </source>
</evidence>
<accession>A0A165UZ92</accession>
<evidence type="ECO:0000256" key="1">
    <source>
        <dbReference type="SAM" id="MobiDB-lite"/>
    </source>
</evidence>
<keyword evidence="3" id="KW-1185">Reference proteome</keyword>
<dbReference type="Proteomes" id="UP000076761">
    <property type="component" value="Unassembled WGS sequence"/>
</dbReference>
<reference evidence="2 3" key="1">
    <citation type="journal article" date="2016" name="Mol. Biol. Evol.">
        <title>Comparative Genomics of Early-Diverging Mushroom-Forming Fungi Provides Insights into the Origins of Lignocellulose Decay Capabilities.</title>
        <authorList>
            <person name="Nagy L.G."/>
            <person name="Riley R."/>
            <person name="Tritt A."/>
            <person name="Adam C."/>
            <person name="Daum C."/>
            <person name="Floudas D."/>
            <person name="Sun H."/>
            <person name="Yadav J.S."/>
            <person name="Pangilinan J."/>
            <person name="Larsson K.H."/>
            <person name="Matsuura K."/>
            <person name="Barry K."/>
            <person name="Labutti K."/>
            <person name="Kuo R."/>
            <person name="Ohm R.A."/>
            <person name="Bhattacharya S.S."/>
            <person name="Shirouzu T."/>
            <person name="Yoshinaga Y."/>
            <person name="Martin F.M."/>
            <person name="Grigoriev I.V."/>
            <person name="Hibbett D.S."/>
        </authorList>
    </citation>
    <scope>NUCLEOTIDE SEQUENCE [LARGE SCALE GENOMIC DNA]</scope>
    <source>
        <strain evidence="2 3">HHB14362 ss-1</strain>
    </source>
</reference>
<dbReference type="EMBL" id="KV425555">
    <property type="protein sequence ID" value="KZT28917.1"/>
    <property type="molecule type" value="Genomic_DNA"/>
</dbReference>
<sequence>MSEAASSLRTAIQEVADALAHCDFEESPCAICARWSGVMMPLSAEEVPSVEEEGTITTRSKKGKEKAAVAEKPQMEKVMRPRAKQASRQIEVGPPNEHSENVKPKGLGLNFLRGLKGVLGGLSEIFHHLSVL</sequence>